<reference evidence="9" key="1">
    <citation type="journal article" date="2020" name="mSystems">
        <title>Genome- and Community-Level Interaction Insights into Carbon Utilization and Element Cycling Functions of Hydrothermarchaeota in Hydrothermal Sediment.</title>
        <authorList>
            <person name="Zhou Z."/>
            <person name="Liu Y."/>
            <person name="Xu W."/>
            <person name="Pan J."/>
            <person name="Luo Z.H."/>
            <person name="Li M."/>
        </authorList>
    </citation>
    <scope>NUCLEOTIDE SEQUENCE [LARGE SCALE GENOMIC DNA]</scope>
    <source>
        <strain evidence="9">SpSt-767</strain>
    </source>
</reference>
<dbReference type="NCBIfam" id="TIGR01974">
    <property type="entry name" value="NDH_I_L"/>
    <property type="match status" value="1"/>
</dbReference>
<evidence type="ECO:0000256" key="4">
    <source>
        <dbReference type="ARBA" id="ARBA00023136"/>
    </source>
</evidence>
<comment type="caution">
    <text evidence="9">The sequence shown here is derived from an EMBL/GenBank/DDBJ whole genome shotgun (WGS) entry which is preliminary data.</text>
</comment>
<gene>
    <name evidence="9" type="ORF">ENV52_12905</name>
</gene>
<evidence type="ECO:0000259" key="8">
    <source>
        <dbReference type="Pfam" id="PF00662"/>
    </source>
</evidence>
<feature type="transmembrane region" description="Helical" evidence="6">
    <location>
        <begin position="177"/>
        <end position="199"/>
    </location>
</feature>
<dbReference type="InterPro" id="IPR018393">
    <property type="entry name" value="NADHpl_OxRdtase_5_subgr"/>
</dbReference>
<feature type="transmembrane region" description="Helical" evidence="6">
    <location>
        <begin position="302"/>
        <end position="324"/>
    </location>
</feature>
<keyword evidence="2 5" id="KW-0812">Transmembrane</keyword>
<dbReference type="GO" id="GO:0008137">
    <property type="term" value="F:NADH dehydrogenase (ubiquinone) activity"/>
    <property type="evidence" value="ECO:0007669"/>
    <property type="project" value="InterPro"/>
</dbReference>
<evidence type="ECO:0000256" key="1">
    <source>
        <dbReference type="ARBA" id="ARBA00004127"/>
    </source>
</evidence>
<feature type="domain" description="NADH:quinone oxidoreductase/Mrp antiporter transmembrane" evidence="7">
    <location>
        <begin position="131"/>
        <end position="404"/>
    </location>
</feature>
<feature type="transmembrane region" description="Helical" evidence="6">
    <location>
        <begin position="411"/>
        <end position="431"/>
    </location>
</feature>
<keyword evidence="4 6" id="KW-0472">Membrane</keyword>
<evidence type="ECO:0000256" key="3">
    <source>
        <dbReference type="ARBA" id="ARBA00022989"/>
    </source>
</evidence>
<sequence length="625" mass="68595">MDIILLLMLLFPLAGAVLNAVSAGRLPRRLSGNVASMAVLGSLIMAIAGFILLGERTLVVSLVDWVSVENFSASFAFLYNPLAAIMALMVTFVSFLIHLYSVSFMREDKDYCRYFAYLNLFVFSMLVITLADNLLFFYLGWEGVGFCSYALIGFWYQDPEKAAAGRKAFVVTRIGDVAFGIAIALSFFLFGSLSLTYIYGHLGGLTQVSATVLGLLLLWGAMGKSAQLPLTVWLPDAMAGPTPVSALIHAATMVTAGAYLLIRLFPVVRLSPLALAAIAGVGALTTMYGSLSALGQRDIKKVLAYSTISQVGYMVLAVGAADIIGSMFHLLSHALFKSLLFMCAGYVIQALDDEHDIFRMGNLRRLLPHIYWPFLIGALCLSAFPMIGGFFSKDRILLATFLGPGIIYKVFWAMALLAAFLTPLYTFRMFFAVFQERPGGRSAEEIKPVPPFMAYILWPLAILAFCDGLLNLPFGPGKDWLARYFSVLAGAVVALPAPPGYELSMSVGSGAVILAVLLFTYVLYRPPGPKFSAPRLEAFLFEGLYLDKLYYSVFVVPYERLARFWWQTVDEGGIDRGLDGTAQLFAMLSRGLGHWATGRLSTYVKMLLVGLTVFFSALAVRWYLW</sequence>
<feature type="transmembrane region" description="Helical" evidence="6">
    <location>
        <begin position="505"/>
        <end position="524"/>
    </location>
</feature>
<keyword evidence="3 6" id="KW-1133">Transmembrane helix</keyword>
<feature type="transmembrane region" description="Helical" evidence="6">
    <location>
        <begin position="137"/>
        <end position="156"/>
    </location>
</feature>
<evidence type="ECO:0000256" key="5">
    <source>
        <dbReference type="RuleBase" id="RU000320"/>
    </source>
</evidence>
<dbReference type="GO" id="GO:0012505">
    <property type="term" value="C:endomembrane system"/>
    <property type="evidence" value="ECO:0007669"/>
    <property type="project" value="UniProtKB-SubCell"/>
</dbReference>
<feature type="transmembrane region" description="Helical" evidence="6">
    <location>
        <begin position="603"/>
        <end position="624"/>
    </location>
</feature>
<dbReference type="InterPro" id="IPR001750">
    <property type="entry name" value="ND/Mrp_TM"/>
</dbReference>
<dbReference type="Pfam" id="PF00662">
    <property type="entry name" value="Proton_antipo_N"/>
    <property type="match status" value="1"/>
</dbReference>
<evidence type="ECO:0000313" key="9">
    <source>
        <dbReference type="EMBL" id="HHS30585.1"/>
    </source>
</evidence>
<feature type="transmembrane region" description="Helical" evidence="6">
    <location>
        <begin position="480"/>
        <end position="498"/>
    </location>
</feature>
<feature type="transmembrane region" description="Helical" evidence="6">
    <location>
        <begin position="33"/>
        <end position="53"/>
    </location>
</feature>
<dbReference type="InterPro" id="IPR001516">
    <property type="entry name" value="Proton_antipo_N"/>
</dbReference>
<organism evidence="9">
    <name type="scientific">Desulfobacca acetoxidans</name>
    <dbReference type="NCBI Taxonomy" id="60893"/>
    <lineage>
        <taxon>Bacteria</taxon>
        <taxon>Pseudomonadati</taxon>
        <taxon>Thermodesulfobacteriota</taxon>
        <taxon>Desulfobaccia</taxon>
        <taxon>Desulfobaccales</taxon>
        <taxon>Desulfobaccaceae</taxon>
        <taxon>Desulfobacca</taxon>
    </lineage>
</organism>
<dbReference type="EMBL" id="DTGR01000201">
    <property type="protein sequence ID" value="HHS30585.1"/>
    <property type="molecule type" value="Genomic_DNA"/>
</dbReference>
<dbReference type="Gene3D" id="1.20.5.2700">
    <property type="match status" value="1"/>
</dbReference>
<protein>
    <submittedName>
        <fullName evidence="9">NADH-quinone oxidoreductase subunit L</fullName>
    </submittedName>
</protein>
<feature type="transmembrane region" description="Helical" evidence="6">
    <location>
        <begin position="114"/>
        <end position="131"/>
    </location>
</feature>
<name>A0A7V6A5P3_9BACT</name>
<dbReference type="GO" id="GO:0042773">
    <property type="term" value="P:ATP synthesis coupled electron transport"/>
    <property type="evidence" value="ECO:0007669"/>
    <property type="project" value="InterPro"/>
</dbReference>
<dbReference type="NCBIfam" id="NF005141">
    <property type="entry name" value="PRK06590.1"/>
    <property type="match status" value="1"/>
</dbReference>
<dbReference type="GO" id="GO:0003954">
    <property type="term" value="F:NADH dehydrogenase activity"/>
    <property type="evidence" value="ECO:0007669"/>
    <property type="project" value="TreeGrafter"/>
</dbReference>
<feature type="transmembrane region" description="Helical" evidence="6">
    <location>
        <begin position="244"/>
        <end position="262"/>
    </location>
</feature>
<dbReference type="GO" id="GO:0015990">
    <property type="term" value="P:electron transport coupled proton transport"/>
    <property type="evidence" value="ECO:0007669"/>
    <property type="project" value="TreeGrafter"/>
</dbReference>
<evidence type="ECO:0000259" key="7">
    <source>
        <dbReference type="Pfam" id="PF00361"/>
    </source>
</evidence>
<dbReference type="Pfam" id="PF00361">
    <property type="entry name" value="Proton_antipo_M"/>
    <property type="match status" value="1"/>
</dbReference>
<dbReference type="GO" id="GO:0016020">
    <property type="term" value="C:membrane"/>
    <property type="evidence" value="ECO:0007669"/>
    <property type="project" value="UniProtKB-SubCell"/>
</dbReference>
<accession>A0A7V6A5P3</accession>
<comment type="subcellular location">
    <subcellularLocation>
        <location evidence="1">Endomembrane system</location>
        <topology evidence="1">Multi-pass membrane protein</topology>
    </subcellularLocation>
    <subcellularLocation>
        <location evidence="5">Membrane</location>
        <topology evidence="5">Multi-pass membrane protein</topology>
    </subcellularLocation>
</comment>
<feature type="transmembrane region" description="Helical" evidence="6">
    <location>
        <begin position="274"/>
        <end position="295"/>
    </location>
</feature>
<proteinExistence type="predicted"/>
<feature type="transmembrane region" description="Helical" evidence="6">
    <location>
        <begin position="370"/>
        <end position="391"/>
    </location>
</feature>
<evidence type="ECO:0000256" key="6">
    <source>
        <dbReference type="SAM" id="Phobius"/>
    </source>
</evidence>
<evidence type="ECO:0000256" key="2">
    <source>
        <dbReference type="ARBA" id="ARBA00022692"/>
    </source>
</evidence>
<feature type="domain" description="NADH-Ubiquinone oxidoreductase (complex I) chain 5 N-terminal" evidence="8">
    <location>
        <begin position="65"/>
        <end position="115"/>
    </location>
</feature>
<dbReference type="InterPro" id="IPR003945">
    <property type="entry name" value="NU5C-like"/>
</dbReference>
<feature type="transmembrane region" description="Helical" evidence="6">
    <location>
        <begin position="452"/>
        <end position="474"/>
    </location>
</feature>
<dbReference type="PRINTS" id="PR01434">
    <property type="entry name" value="NADHDHGNASE5"/>
</dbReference>
<feature type="transmembrane region" description="Helical" evidence="6">
    <location>
        <begin position="205"/>
        <end position="223"/>
    </location>
</feature>
<dbReference type="PANTHER" id="PTHR42829:SF2">
    <property type="entry name" value="NADH-UBIQUINONE OXIDOREDUCTASE CHAIN 5"/>
    <property type="match status" value="1"/>
</dbReference>
<dbReference type="PANTHER" id="PTHR42829">
    <property type="entry name" value="NADH-UBIQUINONE OXIDOREDUCTASE CHAIN 5"/>
    <property type="match status" value="1"/>
</dbReference>
<feature type="transmembrane region" description="Helical" evidence="6">
    <location>
        <begin position="83"/>
        <end position="102"/>
    </location>
</feature>
<dbReference type="AlphaFoldDB" id="A0A7V6A5P3"/>
<dbReference type="PRINTS" id="PR01435">
    <property type="entry name" value="NPOXDRDTASE5"/>
</dbReference>